<gene>
    <name evidence="1" type="ORF">OG699_44155</name>
</gene>
<sequence length="42" mass="4682">MLDIPVIDLPSLLRSLETDVQQWTLRLTDDIGLIAITPHDGP</sequence>
<accession>A0AAU3ICG0</accession>
<reference evidence="1" key="1">
    <citation type="submission" date="2022-10" db="EMBL/GenBank/DDBJ databases">
        <title>The complete genomes of actinobacterial strains from the NBC collection.</title>
        <authorList>
            <person name="Joergensen T.S."/>
            <person name="Alvarez Arevalo M."/>
            <person name="Sterndorff E.B."/>
            <person name="Faurdal D."/>
            <person name="Vuksanovic O."/>
            <person name="Mourched A.-S."/>
            <person name="Charusanti P."/>
            <person name="Shaw S."/>
            <person name="Blin K."/>
            <person name="Weber T."/>
        </authorList>
    </citation>
    <scope>NUCLEOTIDE SEQUENCE</scope>
    <source>
        <strain evidence="1">NBC_01393</strain>
    </source>
</reference>
<organism evidence="1">
    <name type="scientific">Streptomyces sp. NBC_01393</name>
    <dbReference type="NCBI Taxonomy" id="2903851"/>
    <lineage>
        <taxon>Bacteria</taxon>
        <taxon>Bacillati</taxon>
        <taxon>Actinomycetota</taxon>
        <taxon>Actinomycetes</taxon>
        <taxon>Kitasatosporales</taxon>
        <taxon>Streptomycetaceae</taxon>
        <taxon>Streptomyces</taxon>
    </lineage>
</organism>
<dbReference type="AlphaFoldDB" id="A0AAU3ICG0"/>
<evidence type="ECO:0000313" key="1">
    <source>
        <dbReference type="EMBL" id="WTZ14335.1"/>
    </source>
</evidence>
<proteinExistence type="predicted"/>
<protein>
    <submittedName>
        <fullName evidence="1">Uncharacterized protein</fullName>
    </submittedName>
</protein>
<name>A0AAU3ICG0_9ACTN</name>
<dbReference type="EMBL" id="CP109546">
    <property type="protein sequence ID" value="WTZ14335.1"/>
    <property type="molecule type" value="Genomic_DNA"/>
</dbReference>